<dbReference type="Pfam" id="PF12770">
    <property type="entry name" value="CHAT"/>
    <property type="match status" value="1"/>
</dbReference>
<reference evidence="2" key="1">
    <citation type="submission" date="2018-05" db="EMBL/GenBank/DDBJ databases">
        <authorList>
            <person name="Lanie J.A."/>
            <person name="Ng W.-L."/>
            <person name="Kazmierczak K.M."/>
            <person name="Andrzejewski T.M."/>
            <person name="Davidsen T.M."/>
            <person name="Wayne K.J."/>
            <person name="Tettelin H."/>
            <person name="Glass J.I."/>
            <person name="Rusch D."/>
            <person name="Podicherti R."/>
            <person name="Tsui H.-C.T."/>
            <person name="Winkler M.E."/>
        </authorList>
    </citation>
    <scope>NUCLEOTIDE SEQUENCE</scope>
</reference>
<sequence>GAPEEGNLISSIISDGDFSLELYSGATAQEKILSDVSAPGTLHIATHGFFLAPESGLEQRLVTARRGTALTPPPPMDNPLLRAGLAFAGANRKIPYLGEIDNRNDGILTAFEILGLDLSPTALVVLSACETGLGEIHEGEGVYGLRRSFQEAGAGTVISSLWEISDAGTSVLMEGFYGRLLDGESPADALRNVQLELLDSPAWQHPYIWASFTTVVDSPL</sequence>
<name>A0A382SA85_9ZZZZ</name>
<evidence type="ECO:0000313" key="2">
    <source>
        <dbReference type="EMBL" id="SVD06830.1"/>
    </source>
</evidence>
<dbReference type="EMBL" id="UINC01127603">
    <property type="protein sequence ID" value="SVD06830.1"/>
    <property type="molecule type" value="Genomic_DNA"/>
</dbReference>
<dbReference type="InterPro" id="IPR024983">
    <property type="entry name" value="CHAT_dom"/>
</dbReference>
<feature type="non-terminal residue" evidence="2">
    <location>
        <position position="1"/>
    </location>
</feature>
<feature type="domain" description="CHAT" evidence="1">
    <location>
        <begin position="2"/>
        <end position="215"/>
    </location>
</feature>
<gene>
    <name evidence="2" type="ORF">METZ01_LOCUS359684</name>
</gene>
<accession>A0A382SA85</accession>
<protein>
    <recommendedName>
        <fullName evidence="1">CHAT domain-containing protein</fullName>
    </recommendedName>
</protein>
<dbReference type="AlphaFoldDB" id="A0A382SA85"/>
<dbReference type="PANTHER" id="PTHR10098:SF108">
    <property type="entry name" value="TETRATRICOPEPTIDE REPEAT PROTEIN 28"/>
    <property type="match status" value="1"/>
</dbReference>
<evidence type="ECO:0000259" key="1">
    <source>
        <dbReference type="Pfam" id="PF12770"/>
    </source>
</evidence>
<proteinExistence type="predicted"/>
<organism evidence="2">
    <name type="scientific">marine metagenome</name>
    <dbReference type="NCBI Taxonomy" id="408172"/>
    <lineage>
        <taxon>unclassified sequences</taxon>
        <taxon>metagenomes</taxon>
        <taxon>ecological metagenomes</taxon>
    </lineage>
</organism>
<dbReference type="PANTHER" id="PTHR10098">
    <property type="entry name" value="RAPSYN-RELATED"/>
    <property type="match status" value="1"/>
</dbReference>